<name>A0A9D4XQB8_PEA</name>
<accession>A0A9D4XQB8</accession>
<dbReference type="Proteomes" id="UP001058974">
    <property type="component" value="Chromosome 3"/>
</dbReference>
<dbReference type="EMBL" id="JAMSHJ010000003">
    <property type="protein sequence ID" value="KAI5425174.1"/>
    <property type="molecule type" value="Genomic_DNA"/>
</dbReference>
<gene>
    <name evidence="1" type="ORF">KIW84_031108</name>
</gene>
<dbReference type="Gramene" id="Psat03G0110800-T1">
    <property type="protein sequence ID" value="KAI5425174.1"/>
    <property type="gene ID" value="KIW84_031108"/>
</dbReference>
<evidence type="ECO:0000313" key="1">
    <source>
        <dbReference type="EMBL" id="KAI5425174.1"/>
    </source>
</evidence>
<organism evidence="1 2">
    <name type="scientific">Pisum sativum</name>
    <name type="common">Garden pea</name>
    <name type="synonym">Lathyrus oleraceus</name>
    <dbReference type="NCBI Taxonomy" id="3888"/>
    <lineage>
        <taxon>Eukaryota</taxon>
        <taxon>Viridiplantae</taxon>
        <taxon>Streptophyta</taxon>
        <taxon>Embryophyta</taxon>
        <taxon>Tracheophyta</taxon>
        <taxon>Spermatophyta</taxon>
        <taxon>Magnoliopsida</taxon>
        <taxon>eudicotyledons</taxon>
        <taxon>Gunneridae</taxon>
        <taxon>Pentapetalae</taxon>
        <taxon>rosids</taxon>
        <taxon>fabids</taxon>
        <taxon>Fabales</taxon>
        <taxon>Fabaceae</taxon>
        <taxon>Papilionoideae</taxon>
        <taxon>50 kb inversion clade</taxon>
        <taxon>NPAAA clade</taxon>
        <taxon>Hologalegina</taxon>
        <taxon>IRL clade</taxon>
        <taxon>Fabeae</taxon>
        <taxon>Lathyrus</taxon>
    </lineage>
</organism>
<comment type="caution">
    <text evidence="1">The sequence shown here is derived from an EMBL/GenBank/DDBJ whole genome shotgun (WGS) entry which is preliminary data.</text>
</comment>
<evidence type="ECO:0000313" key="2">
    <source>
        <dbReference type="Proteomes" id="UP001058974"/>
    </source>
</evidence>
<protein>
    <submittedName>
        <fullName evidence="1">Uncharacterized protein</fullName>
    </submittedName>
</protein>
<dbReference type="AlphaFoldDB" id="A0A9D4XQB8"/>
<keyword evidence="2" id="KW-1185">Reference proteome</keyword>
<reference evidence="1 2" key="1">
    <citation type="journal article" date="2022" name="Nat. Genet.">
        <title>Improved pea reference genome and pan-genome highlight genomic features and evolutionary characteristics.</title>
        <authorList>
            <person name="Yang T."/>
            <person name="Liu R."/>
            <person name="Luo Y."/>
            <person name="Hu S."/>
            <person name="Wang D."/>
            <person name="Wang C."/>
            <person name="Pandey M.K."/>
            <person name="Ge S."/>
            <person name="Xu Q."/>
            <person name="Li N."/>
            <person name="Li G."/>
            <person name="Huang Y."/>
            <person name="Saxena R.K."/>
            <person name="Ji Y."/>
            <person name="Li M."/>
            <person name="Yan X."/>
            <person name="He Y."/>
            <person name="Liu Y."/>
            <person name="Wang X."/>
            <person name="Xiang C."/>
            <person name="Varshney R.K."/>
            <person name="Ding H."/>
            <person name="Gao S."/>
            <person name="Zong X."/>
        </authorList>
    </citation>
    <scope>NUCLEOTIDE SEQUENCE [LARGE SCALE GENOMIC DNA]</scope>
    <source>
        <strain evidence="1 2">cv. Zhongwan 6</strain>
    </source>
</reference>
<sequence length="169" mass="19337">MENKLPAIKQHQIVRCDNIFEKNIHSGTADSFRSEVVETETNNAKLELQNSVDSGAQMDDMEKPFITPCKALTVEKKRHRHLQPAAPSEDILSILLLAFHCSKNHNNLALMAFFLGHDVWPLGWENLVSTRAFLWKRERLTGSDPWFRITRIDPAPFGPPRLTTHLRSV</sequence>
<proteinExistence type="predicted"/>